<evidence type="ECO:0000256" key="8">
    <source>
        <dbReference type="ARBA" id="ARBA00033408"/>
    </source>
</evidence>
<evidence type="ECO:0000256" key="7">
    <source>
        <dbReference type="ARBA" id="ARBA00023204"/>
    </source>
</evidence>
<evidence type="ECO:0000256" key="10">
    <source>
        <dbReference type="SAM" id="Coils"/>
    </source>
</evidence>
<evidence type="ECO:0000256" key="2">
    <source>
        <dbReference type="ARBA" id="ARBA00009441"/>
    </source>
</evidence>
<gene>
    <name evidence="12" type="primary">recN</name>
    <name evidence="12" type="ORF">MOO45_05235</name>
</gene>
<comment type="similarity">
    <text evidence="2 9">Belongs to the RecN family.</text>
</comment>
<keyword evidence="5 9" id="KW-0227">DNA damage</keyword>
<organism evidence="12 13">
    <name type="scientific">Bombilactobacillus folatiphilus</name>
    <dbReference type="NCBI Taxonomy" id="2923362"/>
    <lineage>
        <taxon>Bacteria</taxon>
        <taxon>Bacillati</taxon>
        <taxon>Bacillota</taxon>
        <taxon>Bacilli</taxon>
        <taxon>Lactobacillales</taxon>
        <taxon>Lactobacillaceae</taxon>
        <taxon>Bombilactobacillus</taxon>
    </lineage>
</organism>
<dbReference type="InterPro" id="IPR027417">
    <property type="entry name" value="P-loop_NTPase"/>
</dbReference>
<dbReference type="PIRSF" id="PIRSF003128">
    <property type="entry name" value="RecN"/>
    <property type="match status" value="1"/>
</dbReference>
<dbReference type="PANTHER" id="PTHR11059">
    <property type="entry name" value="DNA REPAIR PROTEIN RECN"/>
    <property type="match status" value="1"/>
</dbReference>
<keyword evidence="7 9" id="KW-0234">DNA repair</keyword>
<evidence type="ECO:0000256" key="3">
    <source>
        <dbReference type="ARBA" id="ARBA00021315"/>
    </source>
</evidence>
<dbReference type="CDD" id="cd03241">
    <property type="entry name" value="ABC_RecN"/>
    <property type="match status" value="2"/>
</dbReference>
<dbReference type="InterPro" id="IPR003395">
    <property type="entry name" value="RecF/RecN/SMC_N"/>
</dbReference>
<protein>
    <recommendedName>
        <fullName evidence="3 9">DNA repair protein RecN</fullName>
    </recommendedName>
    <alternativeName>
        <fullName evidence="8 9">Recombination protein N</fullName>
    </alternativeName>
</protein>
<evidence type="ECO:0000259" key="11">
    <source>
        <dbReference type="Pfam" id="PF02463"/>
    </source>
</evidence>
<accession>A0ABY4P7N3</accession>
<dbReference type="EMBL" id="CP093366">
    <property type="protein sequence ID" value="UQS81622.1"/>
    <property type="molecule type" value="Genomic_DNA"/>
</dbReference>
<dbReference type="PANTHER" id="PTHR11059:SF0">
    <property type="entry name" value="DNA REPAIR PROTEIN RECN"/>
    <property type="match status" value="1"/>
</dbReference>
<keyword evidence="6" id="KW-0067">ATP-binding</keyword>
<keyword evidence="10" id="KW-0175">Coiled coil</keyword>
<keyword evidence="4" id="KW-0547">Nucleotide-binding</keyword>
<dbReference type="RefSeq" id="WP_249513892.1">
    <property type="nucleotide sequence ID" value="NZ_CP093366.1"/>
</dbReference>
<evidence type="ECO:0000313" key="13">
    <source>
        <dbReference type="Proteomes" id="UP000831495"/>
    </source>
</evidence>
<dbReference type="SUPFAM" id="SSF52540">
    <property type="entry name" value="P-loop containing nucleoside triphosphate hydrolases"/>
    <property type="match status" value="2"/>
</dbReference>
<reference evidence="12" key="1">
    <citation type="journal article" date="2022" name="Int. J. Syst. Evol. Microbiol.">
        <title>Apilactobacillus apisilvae sp. nov., Nicolia spurrieriana gen. nov. sp. nov., Bombilactobacillus folatiphilus sp. nov. and Bombilactobacillus thymidiniphilus sp. nov., four new lactic acid bacterial isolates from stingless bees Tetragonula carbonaria and Austroplebeia australis.</title>
        <authorList>
            <person name="Oliphant S.A."/>
            <person name="Watson-Haigh N.S."/>
            <person name="Sumby K.M."/>
            <person name="Gardner J."/>
            <person name="Groom S."/>
            <person name="Jiranek V."/>
        </authorList>
    </citation>
    <scope>NUCLEOTIDE SEQUENCE</scope>
    <source>
        <strain evidence="12">SG4_D2</strain>
    </source>
</reference>
<sequence>MLQELIIQNFAIIEKVDIHFDQGLSALTGETGAGKSIIIDALGLLIGNRGLTDYVRSDSAKAVVQGLFVIDQRNQELIQQFCQQAGIDFAEQTLIVKRELHKNGRNVCRVNDQLVPVTTLKSLGQFLVDISGQNQSQQLLDATTHVHLLDRFGSDQITSYLKAYQTTYREYQGARRQYLNLQQHHQQRAQQIDMLQFQINEIETAQLKDGEEEELLAQEQRLANFEKINQTLTGARSVLDDAPENILDQLTQVMKDFQQIQDLSPEFTEITQELESAYYELQDSQERISNQLDQQDYDPRRLSEIQERLLLIRNLQQKYGNSVAEIIQFGQQARQQLDDLLPAIQDPGILKEQLESLQQQLTQQASALNEQRQQVAQVLTEKISQQLKSMYMENTVFHIQFQTGDFTESGNQQIEFYLQTNPGEKFKPLVKIASGGELSRIMLALKTVFAQYQHVETLVFDEIDTGVSGRVAQAIGDQLQQISHDTQVLCITHLPQVAADSNQQYLVKKQVQHQHTTTLIESLNEEQRVAVIAQMLEGKKVTAITRQHAQELIRLARQSMNVPD</sequence>
<comment type="function">
    <text evidence="1 9">May be involved in recombinational repair of damaged DNA.</text>
</comment>
<dbReference type="Gene3D" id="3.40.50.300">
    <property type="entry name" value="P-loop containing nucleotide triphosphate hydrolases"/>
    <property type="match status" value="2"/>
</dbReference>
<dbReference type="InterPro" id="IPR004604">
    <property type="entry name" value="DNA_recomb/repair_RecN"/>
</dbReference>
<proteinExistence type="inferred from homology"/>
<evidence type="ECO:0000256" key="6">
    <source>
        <dbReference type="ARBA" id="ARBA00022840"/>
    </source>
</evidence>
<evidence type="ECO:0000256" key="1">
    <source>
        <dbReference type="ARBA" id="ARBA00003618"/>
    </source>
</evidence>
<dbReference type="Pfam" id="PF02463">
    <property type="entry name" value="SMC_N"/>
    <property type="match status" value="1"/>
</dbReference>
<evidence type="ECO:0000256" key="4">
    <source>
        <dbReference type="ARBA" id="ARBA00022741"/>
    </source>
</evidence>
<name>A0ABY4P7N3_9LACO</name>
<dbReference type="NCBIfam" id="TIGR00634">
    <property type="entry name" value="recN"/>
    <property type="match status" value="1"/>
</dbReference>
<evidence type="ECO:0000256" key="5">
    <source>
        <dbReference type="ARBA" id="ARBA00022763"/>
    </source>
</evidence>
<evidence type="ECO:0000256" key="9">
    <source>
        <dbReference type="PIRNR" id="PIRNR003128"/>
    </source>
</evidence>
<keyword evidence="13" id="KW-1185">Reference proteome</keyword>
<evidence type="ECO:0000313" key="12">
    <source>
        <dbReference type="EMBL" id="UQS81622.1"/>
    </source>
</evidence>
<feature type="domain" description="RecF/RecN/SMC N-terminal" evidence="11">
    <location>
        <begin position="1"/>
        <end position="512"/>
    </location>
</feature>
<dbReference type="Proteomes" id="UP000831495">
    <property type="component" value="Chromosome"/>
</dbReference>
<feature type="coiled-coil region" evidence="10">
    <location>
        <begin position="351"/>
        <end position="378"/>
    </location>
</feature>